<feature type="region of interest" description="Disordered" evidence="1">
    <location>
        <begin position="94"/>
        <end position="173"/>
    </location>
</feature>
<dbReference type="HOGENOM" id="CLU_020577_0_0_14"/>
<protein>
    <recommendedName>
        <fullName evidence="8">Immunoglobulin-blocking virulence protein</fullName>
    </recommendedName>
</protein>
<reference key="2">
    <citation type="submission" date="2010-03" db="EMBL/GenBank/DDBJ databases">
        <authorList>
            <person name="Ma Z."/>
            <person name="Wang X."/>
            <person name="Liu H."/>
        </authorList>
    </citation>
    <scope>NUCLEOTIDE SEQUENCE</scope>
    <source>
        <strain>MP145</strain>
    </source>
</reference>
<feature type="chain" id="PRO_5003070909" description="Immunoglobulin-blocking virulence protein" evidence="2">
    <location>
        <begin position="28"/>
        <end position="780"/>
    </location>
</feature>
<dbReference type="InterPro" id="IPR058861">
    <property type="entry name" value="MIB_arm"/>
</dbReference>
<dbReference type="NCBIfam" id="TIGR04524">
    <property type="entry name" value="mycoplas_M_dom"/>
    <property type="match status" value="1"/>
</dbReference>
<feature type="domain" description="Mycoplasma immunoglobulin binding protein arm" evidence="4">
    <location>
        <begin position="221"/>
        <end position="361"/>
    </location>
</feature>
<name>D5E674_MYCCM</name>
<dbReference type="AlphaFoldDB" id="D5E674"/>
<evidence type="ECO:0000313" key="6">
    <source>
        <dbReference type="EMBL" id="ADE19877.1"/>
    </source>
</evidence>
<dbReference type="eggNOG" id="COG0810">
    <property type="taxonomic scope" value="Bacteria"/>
</dbReference>
<dbReference type="InterPro" id="IPR030942">
    <property type="entry name" value="Mycoplas_M_dom"/>
</dbReference>
<dbReference type="Pfam" id="PF26360">
    <property type="entry name" value="MIB_M1"/>
    <property type="match status" value="1"/>
</dbReference>
<dbReference type="NCBIfam" id="TIGR04526">
    <property type="entry name" value="predic_Ig_block"/>
    <property type="match status" value="1"/>
</dbReference>
<dbReference type="InterPro" id="IPR030941">
    <property type="entry name" value="Predic_Ig_block"/>
</dbReference>
<reference evidence="6 7" key="3">
    <citation type="journal article" date="2011" name="J. Bacteriol.">
        <title>Genome sequences of Mycoplasma alligatoris A21JP2T and Mycoplasma crocodyli MP145T.</title>
        <authorList>
            <person name="Brown D.R."/>
            <person name="Farmerie W.G."/>
            <person name="May M."/>
            <person name="Benders G.A."/>
            <person name="Durkin A.S."/>
            <person name="Hlavinka K."/>
            <person name="Hostetler J."/>
            <person name="Jackson J."/>
            <person name="Johnson J."/>
            <person name="Miller R.H."/>
            <person name="Paralanov V."/>
            <person name="Radune D."/>
            <person name="Szczypinski B."/>
            <person name="Glass J.I."/>
        </authorList>
    </citation>
    <scope>NUCLEOTIDE SEQUENCE [LARGE SCALE GENOMIC DNA]</scope>
    <source>
        <strain evidence="7">ATCC 51981 / MP145</strain>
    </source>
</reference>
<feature type="domain" description="Mycoplasma immunoglobulin binding protein M2" evidence="5">
    <location>
        <begin position="574"/>
        <end position="767"/>
    </location>
</feature>
<evidence type="ECO:0000259" key="4">
    <source>
        <dbReference type="Pfam" id="PF26361"/>
    </source>
</evidence>
<evidence type="ECO:0000259" key="5">
    <source>
        <dbReference type="Pfam" id="PF26364"/>
    </source>
</evidence>
<dbReference type="KEGG" id="mcd:MCRO_0661"/>
<dbReference type="STRING" id="512564.MCRO_0661"/>
<dbReference type="Pfam" id="PF26361">
    <property type="entry name" value="MIB_arm"/>
    <property type="match status" value="1"/>
</dbReference>
<dbReference type="InterPro" id="IPR058860">
    <property type="entry name" value="MIB_M2"/>
</dbReference>
<dbReference type="NCBIfam" id="TIGR02184">
    <property type="entry name" value="Myco_arth_vir_N"/>
    <property type="match status" value="1"/>
</dbReference>
<feature type="signal peptide" evidence="2">
    <location>
        <begin position="1"/>
        <end position="27"/>
    </location>
</feature>
<organism evidence="6 7">
    <name type="scientific">Mycoplasma crocodyli (strain ATCC 51981 / MP145)</name>
    <dbReference type="NCBI Taxonomy" id="512564"/>
    <lineage>
        <taxon>Bacteria</taxon>
        <taxon>Bacillati</taxon>
        <taxon>Mycoplasmatota</taxon>
        <taxon>Mollicutes</taxon>
        <taxon>Mycoplasmataceae</taxon>
        <taxon>Mycoplasma</taxon>
    </lineage>
</organism>
<proteinExistence type="predicted"/>
<dbReference type="EMBL" id="CP001991">
    <property type="protein sequence ID" value="ADE19877.1"/>
    <property type="molecule type" value="Genomic_DNA"/>
</dbReference>
<sequence length="780" mass="89442">MIKARKKKIIIISSTVAGALVLPQVVAAPFYISKNNDKVNLNVMFRVLPDNNIIENGKVDPTNSLSNIDNHLEIIPPEKEVPVVVPKIEPKDPEKEEIVTSVEPEKVEEKTKEDENVAIIPKEEVKPEEEVKPVEEPKVEKPVEEKKEEVNKEPVEEKALDKSRPDPKPKDVVIDYDGLKLNANITEQPERTKYKSDVDNRIANRVDYINNTVPDINHVDLTKEYVGNNRGKVIEKTTREAKNLSNILNVGDSPMFNTEKWFNDNPSARNKFAAFEPFLKRPDIKNWIKDSAQNDFDKKKEEFKDKKYQWYGWLLDNIEWSKIKDSKTMHDYLEKGMTTDPNNVYIDANGEFNSYAFSPLPGYNAVTSRMERDNTTKRTFGYKSWYTRSPKSIRDGKYEGWEKTNVTSTEEFKTFGLDGIDGIEIFKMTNNDGTFAKNNNGFVVEIDVSKRDAYNKTLSLINQLKSAGKKITSYRLFNMGLNDHNQKFKEILSALPDKLPQLELFFEHENTEALIALEDKEIDELSMYTSRNSLTDEWSINPFALRGVAYINTLDYNVSSSYSKFDKIDTRITFDKIAFDPVNYTHGSQDAYREINLGLRMVYLVRNNEPFFQGSFGPGTRPDHSEGGNSYPTGLDLSRIHELKSLRGLQFSFIKEGKRFDRKVRRLVLWSDTKDFKISADEMNESQFTKVMHLDGPPNPGEIRLKFNGYKNVNAIHLTGKNALNGEGLSNLETFYRELGRGMFSKVIVDPGNQALYNQLQRAGYTVAWRTADDDLGDFN</sequence>
<dbReference type="Pfam" id="PF26364">
    <property type="entry name" value="MIB_M2"/>
    <property type="match status" value="1"/>
</dbReference>
<keyword evidence="7" id="KW-1185">Reference proteome</keyword>
<dbReference type="OrthoDB" id="401311at2"/>
<dbReference type="Proteomes" id="UP000001845">
    <property type="component" value="Chromosome"/>
</dbReference>
<evidence type="ECO:0000256" key="1">
    <source>
        <dbReference type="SAM" id="MobiDB-lite"/>
    </source>
</evidence>
<evidence type="ECO:0000259" key="3">
    <source>
        <dbReference type="Pfam" id="PF26360"/>
    </source>
</evidence>
<evidence type="ECO:0000313" key="7">
    <source>
        <dbReference type="Proteomes" id="UP000001845"/>
    </source>
</evidence>
<dbReference type="InterPro" id="IPR011732">
    <property type="entry name" value="Mycoplasma_virulence_signal"/>
</dbReference>
<evidence type="ECO:0008006" key="8">
    <source>
        <dbReference type="Google" id="ProtNLM"/>
    </source>
</evidence>
<keyword evidence="2" id="KW-0732">Signal</keyword>
<gene>
    <name evidence="6" type="ordered locus">MCRO_0661</name>
</gene>
<accession>D5E674</accession>
<feature type="domain" description="IgG-blocking virulence" evidence="3">
    <location>
        <begin position="366"/>
        <end position="564"/>
    </location>
</feature>
<evidence type="ECO:0000256" key="2">
    <source>
        <dbReference type="SAM" id="SignalP"/>
    </source>
</evidence>
<dbReference type="RefSeq" id="WP_013054653.1">
    <property type="nucleotide sequence ID" value="NC_014014.1"/>
</dbReference>
<reference evidence="7" key="1">
    <citation type="submission" date="2010-03" db="EMBL/GenBank/DDBJ databases">
        <title>The complete genome of Mycoplasma crocodyli MP145.</title>
        <authorList>
            <person name="Glass J.I."/>
            <person name="Durkin A.S."/>
            <person name="Hostetler J."/>
            <person name="Jackson J."/>
            <person name="Johnson J."/>
            <person name="May M.A."/>
            <person name="Paralanov V."/>
            <person name="Radune D."/>
            <person name="Szczypinski B."/>
            <person name="Brown D.R."/>
        </authorList>
    </citation>
    <scope>NUCLEOTIDE SEQUENCE [LARGE SCALE GENOMIC DNA]</scope>
    <source>
        <strain evidence="7">ATCC 51981 / MP145</strain>
    </source>
</reference>